<evidence type="ECO:0000256" key="1">
    <source>
        <dbReference type="ARBA" id="ARBA00023015"/>
    </source>
</evidence>
<evidence type="ECO:0000256" key="2">
    <source>
        <dbReference type="ARBA" id="ARBA00023163"/>
    </source>
</evidence>
<comment type="caution">
    <text evidence="5">The sequence shown here is derived from an EMBL/GenBank/DDBJ whole genome shotgun (WGS) entry which is preliminary data.</text>
</comment>
<name>A0AAV3T542_9EURY</name>
<keyword evidence="6" id="KW-1185">Reference proteome</keyword>
<dbReference type="InterPro" id="IPR007050">
    <property type="entry name" value="HTH_bacterioopsin"/>
</dbReference>
<gene>
    <name evidence="5" type="ORF">GCM10009020_04740</name>
</gene>
<feature type="domain" description="HTH bat-type" evidence="3">
    <location>
        <begin position="157"/>
        <end position="209"/>
    </location>
</feature>
<dbReference type="AlphaFoldDB" id="A0AAV3T542"/>
<keyword evidence="1" id="KW-0805">Transcription regulation</keyword>
<dbReference type="Pfam" id="PF04967">
    <property type="entry name" value="HTH_10"/>
    <property type="match status" value="1"/>
</dbReference>
<dbReference type="InterPro" id="IPR031803">
    <property type="entry name" value="BAT_GAF/HTH-assoc"/>
</dbReference>
<sequence length="223" mass="25250">MSTIAEICIPTDEFVLRETLDAVPDAEFEVMRVAAHGTDDVIPFLTAHAPDQDDLERALTDDGSVENVTRLADSDDEWLYQMEWVEDIRFILHVLTEEDGTILSAYGNGDGWHLRILFTDRESLSATFDFCDQQGLSLDIKRIYELEDATRRGQYGLTAEQLDTLETAYERGFYDIPREEPMNALADELGISHQALSERLRRGHRNLIENTLVIGAADGPTER</sequence>
<protein>
    <recommendedName>
        <fullName evidence="7">DNA-binding protein</fullName>
    </recommendedName>
</protein>
<reference evidence="5 6" key="1">
    <citation type="journal article" date="2019" name="Int. J. Syst. Evol. Microbiol.">
        <title>The Global Catalogue of Microorganisms (GCM) 10K type strain sequencing project: providing services to taxonomists for standard genome sequencing and annotation.</title>
        <authorList>
            <consortium name="The Broad Institute Genomics Platform"/>
            <consortium name="The Broad Institute Genome Sequencing Center for Infectious Disease"/>
            <person name="Wu L."/>
            <person name="Ma J."/>
        </authorList>
    </citation>
    <scope>NUCLEOTIDE SEQUENCE [LARGE SCALE GENOMIC DNA]</scope>
    <source>
        <strain evidence="5 6">JCM 16328</strain>
    </source>
</reference>
<dbReference type="RefSeq" id="WP_343772238.1">
    <property type="nucleotide sequence ID" value="NZ_BAAADV010000001.1"/>
</dbReference>
<dbReference type="Pfam" id="PF15915">
    <property type="entry name" value="BAT"/>
    <property type="match status" value="1"/>
</dbReference>
<dbReference type="PANTHER" id="PTHR34236:SF1">
    <property type="entry name" value="DIMETHYL SULFOXIDE REDUCTASE TRANSCRIPTIONAL ACTIVATOR"/>
    <property type="match status" value="1"/>
</dbReference>
<evidence type="ECO:0008006" key="7">
    <source>
        <dbReference type="Google" id="ProtNLM"/>
    </source>
</evidence>
<evidence type="ECO:0000313" key="5">
    <source>
        <dbReference type="EMBL" id="GAA0663181.1"/>
    </source>
</evidence>
<proteinExistence type="predicted"/>
<feature type="domain" description="Bacterioopsin transcriptional activator GAF and HTH associated" evidence="4">
    <location>
        <begin position="11"/>
        <end position="133"/>
    </location>
</feature>
<accession>A0AAV3T542</accession>
<dbReference type="Proteomes" id="UP001500420">
    <property type="component" value="Unassembled WGS sequence"/>
</dbReference>
<organism evidence="5 6">
    <name type="scientific">Natronoarchaeum mannanilyticum</name>
    <dbReference type="NCBI Taxonomy" id="926360"/>
    <lineage>
        <taxon>Archaea</taxon>
        <taxon>Methanobacteriati</taxon>
        <taxon>Methanobacteriota</taxon>
        <taxon>Stenosarchaea group</taxon>
        <taxon>Halobacteria</taxon>
        <taxon>Halobacteriales</taxon>
        <taxon>Natronoarchaeaceae</taxon>
    </lineage>
</organism>
<dbReference type="PANTHER" id="PTHR34236">
    <property type="entry name" value="DIMETHYL SULFOXIDE REDUCTASE TRANSCRIPTIONAL ACTIVATOR"/>
    <property type="match status" value="1"/>
</dbReference>
<evidence type="ECO:0000259" key="4">
    <source>
        <dbReference type="Pfam" id="PF15915"/>
    </source>
</evidence>
<dbReference type="EMBL" id="BAAADV010000001">
    <property type="protein sequence ID" value="GAA0663181.1"/>
    <property type="molecule type" value="Genomic_DNA"/>
</dbReference>
<evidence type="ECO:0000259" key="3">
    <source>
        <dbReference type="Pfam" id="PF04967"/>
    </source>
</evidence>
<keyword evidence="2" id="KW-0804">Transcription</keyword>
<evidence type="ECO:0000313" key="6">
    <source>
        <dbReference type="Proteomes" id="UP001500420"/>
    </source>
</evidence>